<evidence type="ECO:0000313" key="2">
    <source>
        <dbReference type="Proteomes" id="UP001162480"/>
    </source>
</evidence>
<gene>
    <name evidence="1" type="ORF">OCTVUL_1B004663</name>
</gene>
<evidence type="ECO:0000313" key="1">
    <source>
        <dbReference type="EMBL" id="CAI9725961.1"/>
    </source>
</evidence>
<protein>
    <submittedName>
        <fullName evidence="1">Uncharacterized protein</fullName>
    </submittedName>
</protein>
<keyword evidence="2" id="KW-1185">Reference proteome</keyword>
<sequence>MNSISTDNFPSGDISIYNYLPVKCILYITRKVLFRSAEFSKKSENNYDINIGDEYDCDYAYDCNVDDEDDEEARVDNGDEQDKEIYEDYYTTITILY</sequence>
<name>A0AA36F4Z4_OCTVU</name>
<proteinExistence type="predicted"/>
<accession>A0AA36F4Z4</accession>
<dbReference type="EMBL" id="OX597820">
    <property type="protein sequence ID" value="CAI9725961.1"/>
    <property type="molecule type" value="Genomic_DNA"/>
</dbReference>
<organism evidence="1 2">
    <name type="scientific">Octopus vulgaris</name>
    <name type="common">Common octopus</name>
    <dbReference type="NCBI Taxonomy" id="6645"/>
    <lineage>
        <taxon>Eukaryota</taxon>
        <taxon>Metazoa</taxon>
        <taxon>Spiralia</taxon>
        <taxon>Lophotrochozoa</taxon>
        <taxon>Mollusca</taxon>
        <taxon>Cephalopoda</taxon>
        <taxon>Coleoidea</taxon>
        <taxon>Octopodiformes</taxon>
        <taxon>Octopoda</taxon>
        <taxon>Incirrata</taxon>
        <taxon>Octopodidae</taxon>
        <taxon>Octopus</taxon>
    </lineage>
</organism>
<dbReference type="Proteomes" id="UP001162480">
    <property type="component" value="Chromosome 7"/>
</dbReference>
<reference evidence="1" key="1">
    <citation type="submission" date="2023-08" db="EMBL/GenBank/DDBJ databases">
        <authorList>
            <person name="Alioto T."/>
            <person name="Alioto T."/>
            <person name="Gomez Garrido J."/>
        </authorList>
    </citation>
    <scope>NUCLEOTIDE SEQUENCE</scope>
</reference>
<dbReference type="AlphaFoldDB" id="A0AA36F4Z4"/>